<reference evidence="2 3" key="1">
    <citation type="journal article" date="2016" name="Nat. Commun.">
        <title>Thousands of microbial genomes shed light on interconnected biogeochemical processes in an aquifer system.</title>
        <authorList>
            <person name="Anantharaman K."/>
            <person name="Brown C.T."/>
            <person name="Hug L.A."/>
            <person name="Sharon I."/>
            <person name="Castelle C.J."/>
            <person name="Probst A.J."/>
            <person name="Thomas B.C."/>
            <person name="Singh A."/>
            <person name="Wilkins M.J."/>
            <person name="Karaoz U."/>
            <person name="Brodie E.L."/>
            <person name="Williams K.H."/>
            <person name="Hubbard S.S."/>
            <person name="Banfield J.F."/>
        </authorList>
    </citation>
    <scope>NUCLEOTIDE SEQUENCE [LARGE SCALE GENOMIC DNA]</scope>
</reference>
<gene>
    <name evidence="2" type="ORF">A3F83_15655</name>
</gene>
<comment type="caution">
    <text evidence="2">The sequence shown here is derived from an EMBL/GenBank/DDBJ whole genome shotgun (WGS) entry which is preliminary data.</text>
</comment>
<dbReference type="Pfam" id="PF01261">
    <property type="entry name" value="AP_endonuc_2"/>
    <property type="match status" value="1"/>
</dbReference>
<evidence type="ECO:0000313" key="3">
    <source>
        <dbReference type="Proteomes" id="UP000179129"/>
    </source>
</evidence>
<evidence type="ECO:0000313" key="2">
    <source>
        <dbReference type="EMBL" id="OGG01186.1"/>
    </source>
</evidence>
<feature type="domain" description="Xylose isomerase-like TIM barrel" evidence="1">
    <location>
        <begin position="45"/>
        <end position="313"/>
    </location>
</feature>
<protein>
    <recommendedName>
        <fullName evidence="1">Xylose isomerase-like TIM barrel domain-containing protein</fullName>
    </recommendedName>
</protein>
<dbReference type="Gene3D" id="3.20.20.150">
    <property type="entry name" value="Divalent-metal-dependent TIM barrel enzymes"/>
    <property type="match status" value="1"/>
</dbReference>
<name>A0A1F5YM07_9BACT</name>
<dbReference type="STRING" id="1817867.A3F83_15655"/>
<dbReference type="AlphaFoldDB" id="A0A1F5YM07"/>
<dbReference type="SUPFAM" id="SSF51658">
    <property type="entry name" value="Xylose isomerase-like"/>
    <property type="match status" value="1"/>
</dbReference>
<dbReference type="InterPro" id="IPR036237">
    <property type="entry name" value="Xyl_isomerase-like_sf"/>
</dbReference>
<dbReference type="Proteomes" id="UP000179129">
    <property type="component" value="Unassembled WGS sequence"/>
</dbReference>
<evidence type="ECO:0000259" key="1">
    <source>
        <dbReference type="Pfam" id="PF01261"/>
    </source>
</evidence>
<accession>A0A1F5YM07</accession>
<dbReference type="InterPro" id="IPR013022">
    <property type="entry name" value="Xyl_isomerase-like_TIM-brl"/>
</dbReference>
<proteinExistence type="predicted"/>
<sequence length="378" mass="42333">MLKSARKPRYSAGIWFFGEHSSRFHGSYKARMELDRRLQIAAEFSQYGLRAVEAHEPWEINAENLDQFRKLHKESGVIVSAVAGIGGDFRAREAQFGTTSSPIREVRDRYAAHTVKQLELTRRISESQGYPAVAICWPGIDGYTYPLGTDFYDMWDRFEAALAEAMDEVPGVRVVIEPKPYEPAINNIWRNTADGLTMARNVEARLQNPKNRALLEQGHALVGLNPEIGHVRMGFEEVAGSFSAVMREGRLGHTHWNAQPLGNFDQDLNPGVVAPESLEALVFVLRLYGFTGFYGLDLNPEKMPVEAALAKSINAIELACGIVDNMDPAEILESYHNPQENRGRLEDIVTRARAKGIDSKRLIPREIVAGFEKLQPSL</sequence>
<organism evidence="2 3">
    <name type="scientific">Candidatus Glassbacteria bacterium RIFCSPLOWO2_12_FULL_58_11</name>
    <dbReference type="NCBI Taxonomy" id="1817867"/>
    <lineage>
        <taxon>Bacteria</taxon>
        <taxon>Candidatus Glassiibacteriota</taxon>
    </lineage>
</organism>
<dbReference type="EMBL" id="MFIX01000221">
    <property type="protein sequence ID" value="OGG01186.1"/>
    <property type="molecule type" value="Genomic_DNA"/>
</dbReference>